<sequence length="307" mass="33184">MIDRRLKVLRVVADRGTVSAAAEHLGYTASAVSHQMRTLSRDLGVALLEPDGRRVRLTPAALTLLGRCDDLFALWEEIHTEVQSSSSTGTGQLRLAGFSTAASALLPAVAAEVSRRFPRSTVRITEADPQVCFEMLVADRVDLVVVVVTDLLPPTDDARFEQHPLLADTLDLLVPTGHRLAGRSWVSLTELAREPWIMDRPGRPHHQMVTTACAAAGFTPHQVHEVVEWDTGAALVAAGFGVALVPRLARLPPDEDLVRVPLRGVATPVRHLRTAVRRGTAAQPEIALALAELQRLAAAVGRERPVG</sequence>
<dbReference type="Gene3D" id="1.10.10.10">
    <property type="entry name" value="Winged helix-like DNA-binding domain superfamily/Winged helix DNA-binding domain"/>
    <property type="match status" value="1"/>
</dbReference>
<dbReference type="PROSITE" id="PS50931">
    <property type="entry name" value="HTH_LYSR"/>
    <property type="match status" value="1"/>
</dbReference>
<dbReference type="EMBL" id="JAFBBZ010000001">
    <property type="protein sequence ID" value="MBM7506872.1"/>
    <property type="molecule type" value="Genomic_DNA"/>
</dbReference>
<dbReference type="PANTHER" id="PTHR30346">
    <property type="entry name" value="TRANSCRIPTIONAL DUAL REGULATOR HCAR-RELATED"/>
    <property type="match status" value="1"/>
</dbReference>
<evidence type="ECO:0000313" key="7">
    <source>
        <dbReference type="Proteomes" id="UP000732378"/>
    </source>
</evidence>
<evidence type="ECO:0000256" key="1">
    <source>
        <dbReference type="ARBA" id="ARBA00009437"/>
    </source>
</evidence>
<evidence type="ECO:0000313" key="6">
    <source>
        <dbReference type="EMBL" id="MBM7506872.1"/>
    </source>
</evidence>
<dbReference type="RefSeq" id="WP_193667975.1">
    <property type="nucleotide sequence ID" value="NZ_JACDTV010000003.1"/>
</dbReference>
<dbReference type="Pfam" id="PF00126">
    <property type="entry name" value="HTH_1"/>
    <property type="match status" value="1"/>
</dbReference>
<name>A0ABS2M6Q1_9ACTN</name>
<evidence type="ECO:0000256" key="3">
    <source>
        <dbReference type="ARBA" id="ARBA00023125"/>
    </source>
</evidence>
<dbReference type="GO" id="GO:0003677">
    <property type="term" value="F:DNA binding"/>
    <property type="evidence" value="ECO:0007669"/>
    <property type="project" value="UniProtKB-KW"/>
</dbReference>
<accession>A0ABS2M6Q1</accession>
<evidence type="ECO:0000259" key="5">
    <source>
        <dbReference type="PROSITE" id="PS50931"/>
    </source>
</evidence>
<dbReference type="PANTHER" id="PTHR30346:SF29">
    <property type="entry name" value="LYSR SUBSTRATE-BINDING"/>
    <property type="match status" value="1"/>
</dbReference>
<dbReference type="Pfam" id="PF03466">
    <property type="entry name" value="LysR_substrate"/>
    <property type="match status" value="1"/>
</dbReference>
<gene>
    <name evidence="6" type="ORF">JOE61_000686</name>
</gene>
<keyword evidence="7" id="KW-1185">Reference proteome</keyword>
<proteinExistence type="inferred from homology"/>
<evidence type="ECO:0000256" key="4">
    <source>
        <dbReference type="ARBA" id="ARBA00023163"/>
    </source>
</evidence>
<comment type="caution">
    <text evidence="6">The sequence shown here is derived from an EMBL/GenBank/DDBJ whole genome shotgun (WGS) entry which is preliminary data.</text>
</comment>
<reference evidence="6 7" key="1">
    <citation type="submission" date="2021-01" db="EMBL/GenBank/DDBJ databases">
        <title>Sequencing the genomes of 1000 actinobacteria strains.</title>
        <authorList>
            <person name="Klenk H.-P."/>
        </authorList>
    </citation>
    <scope>NUCLEOTIDE SEQUENCE [LARGE SCALE GENOMIC DNA]</scope>
    <source>
        <strain evidence="6 7">DSM 18239</strain>
    </source>
</reference>
<comment type="similarity">
    <text evidence="1">Belongs to the LysR transcriptional regulatory family.</text>
</comment>
<protein>
    <submittedName>
        <fullName evidence="6">DNA-binding transcriptional LysR family regulator</fullName>
    </submittedName>
</protein>
<dbReference type="SUPFAM" id="SSF46785">
    <property type="entry name" value="Winged helix' DNA-binding domain"/>
    <property type="match status" value="1"/>
</dbReference>
<dbReference type="InterPro" id="IPR036388">
    <property type="entry name" value="WH-like_DNA-bd_sf"/>
</dbReference>
<dbReference type="Proteomes" id="UP000732378">
    <property type="component" value="Unassembled WGS sequence"/>
</dbReference>
<dbReference type="InterPro" id="IPR005119">
    <property type="entry name" value="LysR_subst-bd"/>
</dbReference>
<keyword evidence="3 6" id="KW-0238">DNA-binding</keyword>
<dbReference type="Gene3D" id="3.40.190.10">
    <property type="entry name" value="Periplasmic binding protein-like II"/>
    <property type="match status" value="2"/>
</dbReference>
<dbReference type="InterPro" id="IPR036390">
    <property type="entry name" value="WH_DNA-bd_sf"/>
</dbReference>
<dbReference type="CDD" id="cd00090">
    <property type="entry name" value="HTH_ARSR"/>
    <property type="match status" value="1"/>
</dbReference>
<organism evidence="6 7">
    <name type="scientific">Nocardioides salarius</name>
    <dbReference type="NCBI Taxonomy" id="374513"/>
    <lineage>
        <taxon>Bacteria</taxon>
        <taxon>Bacillati</taxon>
        <taxon>Actinomycetota</taxon>
        <taxon>Actinomycetes</taxon>
        <taxon>Propionibacteriales</taxon>
        <taxon>Nocardioidaceae</taxon>
        <taxon>Nocardioides</taxon>
    </lineage>
</organism>
<feature type="domain" description="HTH lysR-type" evidence="5">
    <location>
        <begin position="1"/>
        <end position="58"/>
    </location>
</feature>
<dbReference type="CDD" id="cd08423">
    <property type="entry name" value="PBP2_LTTR_like_6"/>
    <property type="match status" value="1"/>
</dbReference>
<dbReference type="InterPro" id="IPR011991">
    <property type="entry name" value="ArsR-like_HTH"/>
</dbReference>
<dbReference type="InterPro" id="IPR000847">
    <property type="entry name" value="LysR_HTH_N"/>
</dbReference>
<evidence type="ECO:0000256" key="2">
    <source>
        <dbReference type="ARBA" id="ARBA00023015"/>
    </source>
</evidence>
<dbReference type="SUPFAM" id="SSF53850">
    <property type="entry name" value="Periplasmic binding protein-like II"/>
    <property type="match status" value="1"/>
</dbReference>
<keyword evidence="4" id="KW-0804">Transcription</keyword>
<keyword evidence="2" id="KW-0805">Transcription regulation</keyword>